<evidence type="ECO:0000313" key="2">
    <source>
        <dbReference type="Proteomes" id="UP000827872"/>
    </source>
</evidence>
<dbReference type="EMBL" id="CM037623">
    <property type="protein sequence ID" value="KAH7987899.1"/>
    <property type="molecule type" value="Genomic_DNA"/>
</dbReference>
<comment type="caution">
    <text evidence="1">The sequence shown here is derived from an EMBL/GenBank/DDBJ whole genome shotgun (WGS) entry which is preliminary data.</text>
</comment>
<name>A0ACB8E6C8_9SAUR</name>
<dbReference type="Proteomes" id="UP000827872">
    <property type="component" value="Linkage Group LG10"/>
</dbReference>
<organism evidence="1 2">
    <name type="scientific">Sphaerodactylus townsendi</name>
    <dbReference type="NCBI Taxonomy" id="933632"/>
    <lineage>
        <taxon>Eukaryota</taxon>
        <taxon>Metazoa</taxon>
        <taxon>Chordata</taxon>
        <taxon>Craniata</taxon>
        <taxon>Vertebrata</taxon>
        <taxon>Euteleostomi</taxon>
        <taxon>Lepidosauria</taxon>
        <taxon>Squamata</taxon>
        <taxon>Bifurcata</taxon>
        <taxon>Gekkota</taxon>
        <taxon>Sphaerodactylidae</taxon>
        <taxon>Sphaerodactylus</taxon>
    </lineage>
</organism>
<accession>A0ACB8E6C8</accession>
<gene>
    <name evidence="1" type="ORF">K3G42_001378</name>
</gene>
<protein>
    <submittedName>
        <fullName evidence="1">Uncharacterized protein</fullName>
    </submittedName>
</protein>
<reference evidence="1" key="1">
    <citation type="submission" date="2021-08" db="EMBL/GenBank/DDBJ databases">
        <title>The first chromosome-level gecko genome reveals the dynamic sex chromosomes of Neotropical dwarf geckos (Sphaerodactylidae: Sphaerodactylus).</title>
        <authorList>
            <person name="Pinto B.J."/>
            <person name="Keating S.E."/>
            <person name="Gamble T."/>
        </authorList>
    </citation>
    <scope>NUCLEOTIDE SEQUENCE</scope>
    <source>
        <strain evidence="1">TG3544</strain>
    </source>
</reference>
<evidence type="ECO:0000313" key="1">
    <source>
        <dbReference type="EMBL" id="KAH7987899.1"/>
    </source>
</evidence>
<sequence length="390" mass="44451">MWDSSWRPLLWGQPCRFCRGGPTPVLELRKTLAQQGERDRPLPTTQGLTGVADGTAVGARDPGDPLGSEVLLGGSRTYAQVTGGSNPWFRRSYRAPLSHDYMEDEQMLAAYYDAMQVQEEEACKDRKFMVRVQYKGEPDSIFMSREYFVGHFLIGKMEVPAADLRAVSIPPGIPEADIMFCSEAVYQQFWDSCRAAQCARDSDFNFLELQPLSGETRVMTVYLSRDPERYQQDWEAESERRQQREEEAGCQAAADVQRAEFRRLEKEKEQAREHGRQSRAVLAVLASRDRHQAAKASQSSRQGWETVSRCKQDTKGDQAAWAARPTPVLRTNGNRYTLLQSGEEDEEMQQGGEQNARRDSDREIEVQEMEWLPGSKRADQHDPRGSKRKQ</sequence>
<proteinExistence type="predicted"/>
<keyword evidence="2" id="KW-1185">Reference proteome</keyword>